<keyword evidence="2" id="KW-0347">Helicase</keyword>
<gene>
    <name evidence="2" type="primary">secA_3</name>
    <name evidence="2" type="ORF">NCTC9637_05607</name>
</gene>
<dbReference type="InterPro" id="IPR014018">
    <property type="entry name" value="SecA_motor_DEAD"/>
</dbReference>
<dbReference type="Gene3D" id="3.40.50.300">
    <property type="entry name" value="P-loop containing nucleotide triphosphate hydrolases"/>
    <property type="match status" value="1"/>
</dbReference>
<accession>A0A377W7Z2</accession>
<protein>
    <submittedName>
        <fullName evidence="2">Protein export cytoplasm protein SecA ATPase RNA helicase</fullName>
    </submittedName>
</protein>
<keyword evidence="2" id="KW-0067">ATP-binding</keyword>
<dbReference type="InterPro" id="IPR027417">
    <property type="entry name" value="P-loop_NTPase"/>
</dbReference>
<evidence type="ECO:0000313" key="2">
    <source>
        <dbReference type="EMBL" id="STT50609.1"/>
    </source>
</evidence>
<dbReference type="EMBL" id="UGLB01000003">
    <property type="protein sequence ID" value="STT50609.1"/>
    <property type="molecule type" value="Genomic_DNA"/>
</dbReference>
<name>A0A377W7Z2_KLEPN</name>
<keyword evidence="2" id="KW-0547">Nucleotide-binding</keyword>
<evidence type="ECO:0000313" key="3">
    <source>
        <dbReference type="Proteomes" id="UP000255099"/>
    </source>
</evidence>
<dbReference type="PROSITE" id="PS51196">
    <property type="entry name" value="SECA_MOTOR_DEAD"/>
    <property type="match status" value="1"/>
</dbReference>
<dbReference type="GO" id="GO:0004386">
    <property type="term" value="F:helicase activity"/>
    <property type="evidence" value="ECO:0007669"/>
    <property type="project" value="UniProtKB-KW"/>
</dbReference>
<sequence length="48" mass="5636">MLIKMLTKVFGSRNDRTLRRMRKVVNIINGMEPAMEKLSDDELKAKTR</sequence>
<dbReference type="Proteomes" id="UP000255099">
    <property type="component" value="Unassembled WGS sequence"/>
</dbReference>
<feature type="domain" description="SecA family profile" evidence="1">
    <location>
        <begin position="3"/>
        <end position="48"/>
    </location>
</feature>
<evidence type="ECO:0000259" key="1">
    <source>
        <dbReference type="PROSITE" id="PS51196"/>
    </source>
</evidence>
<proteinExistence type="predicted"/>
<organism evidence="2 3">
    <name type="scientific">Klebsiella pneumoniae</name>
    <dbReference type="NCBI Taxonomy" id="573"/>
    <lineage>
        <taxon>Bacteria</taxon>
        <taxon>Pseudomonadati</taxon>
        <taxon>Pseudomonadota</taxon>
        <taxon>Gammaproteobacteria</taxon>
        <taxon>Enterobacterales</taxon>
        <taxon>Enterobacteriaceae</taxon>
        <taxon>Klebsiella/Raoultella group</taxon>
        <taxon>Klebsiella</taxon>
        <taxon>Klebsiella pneumoniae complex</taxon>
    </lineage>
</organism>
<reference evidence="2 3" key="1">
    <citation type="submission" date="2018-06" db="EMBL/GenBank/DDBJ databases">
        <authorList>
            <consortium name="Pathogen Informatics"/>
            <person name="Doyle S."/>
        </authorList>
    </citation>
    <scope>NUCLEOTIDE SEQUENCE [LARGE SCALE GENOMIC DNA]</scope>
    <source>
        <strain evidence="2 3">NCTC9637</strain>
    </source>
</reference>
<keyword evidence="2" id="KW-0378">Hydrolase</keyword>
<dbReference type="AlphaFoldDB" id="A0A377W7Z2"/>